<dbReference type="EMBL" id="JAWXYG010000010">
    <property type="protein sequence ID" value="KAK4260833.1"/>
    <property type="molecule type" value="Genomic_DNA"/>
</dbReference>
<feature type="domain" description="UspA" evidence="1">
    <location>
        <begin position="18"/>
        <end position="173"/>
    </location>
</feature>
<keyword evidence="3" id="KW-1185">Reference proteome</keyword>
<dbReference type="PRINTS" id="PR01438">
    <property type="entry name" value="UNVRSLSTRESS"/>
</dbReference>
<sequence length="176" mass="19701">MAEEEVILREDDRGTEKKKVMLVIDESDYSYYALIWSLKTLKESLRSKNIILLMVQPAVDSNYTFSGLLGTARLYSHYNLRPDFVNSYKENQKKLALALLERAKSICATHGVDAEICTEEGDARTAICDAVEKLNIDLLVLGEQEIGTIKRALIGSVGNYCVQNAKCPVLVVKKPE</sequence>
<dbReference type="SUPFAM" id="SSF52402">
    <property type="entry name" value="Adenine nucleotide alpha hydrolases-like"/>
    <property type="match status" value="1"/>
</dbReference>
<reference evidence="2" key="1">
    <citation type="submission" date="2023-10" db="EMBL/GenBank/DDBJ databases">
        <title>Chromosome-level genome of the transformable northern wattle, Acacia crassicarpa.</title>
        <authorList>
            <person name="Massaro I."/>
            <person name="Sinha N.R."/>
            <person name="Poethig S."/>
            <person name="Leichty A.R."/>
        </authorList>
    </citation>
    <scope>NUCLEOTIDE SEQUENCE</scope>
    <source>
        <strain evidence="2">Acra3RX</strain>
        <tissue evidence="2">Leaf</tissue>
    </source>
</reference>
<comment type="caution">
    <text evidence="2">The sequence shown here is derived from an EMBL/GenBank/DDBJ whole genome shotgun (WGS) entry which is preliminary data.</text>
</comment>
<dbReference type="Proteomes" id="UP001293593">
    <property type="component" value="Unassembled WGS sequence"/>
</dbReference>
<protein>
    <recommendedName>
        <fullName evidence="1">UspA domain-containing protein</fullName>
    </recommendedName>
</protein>
<dbReference type="PANTHER" id="PTHR31964:SF55">
    <property type="entry name" value="USPA DOMAIN-CONTAINING PROTEIN"/>
    <property type="match status" value="1"/>
</dbReference>
<name>A0AAE1J2J4_9FABA</name>
<dbReference type="InterPro" id="IPR006015">
    <property type="entry name" value="Universal_stress_UspA"/>
</dbReference>
<evidence type="ECO:0000313" key="3">
    <source>
        <dbReference type="Proteomes" id="UP001293593"/>
    </source>
</evidence>
<dbReference type="CDD" id="cd23659">
    <property type="entry name" value="USP_At3g01520-like"/>
    <property type="match status" value="1"/>
</dbReference>
<dbReference type="AlphaFoldDB" id="A0AAE1J2J4"/>
<evidence type="ECO:0000259" key="1">
    <source>
        <dbReference type="Pfam" id="PF00582"/>
    </source>
</evidence>
<dbReference type="InterPro" id="IPR014729">
    <property type="entry name" value="Rossmann-like_a/b/a_fold"/>
</dbReference>
<dbReference type="PANTHER" id="PTHR31964">
    <property type="entry name" value="ADENINE NUCLEOTIDE ALPHA HYDROLASES-LIKE SUPERFAMILY PROTEIN"/>
    <property type="match status" value="1"/>
</dbReference>
<dbReference type="InterPro" id="IPR006016">
    <property type="entry name" value="UspA"/>
</dbReference>
<dbReference type="Gene3D" id="3.40.50.620">
    <property type="entry name" value="HUPs"/>
    <property type="match status" value="1"/>
</dbReference>
<proteinExistence type="predicted"/>
<accession>A0AAE1J2J4</accession>
<gene>
    <name evidence="2" type="ORF">QN277_003898</name>
</gene>
<dbReference type="Pfam" id="PF00582">
    <property type="entry name" value="Usp"/>
    <property type="match status" value="1"/>
</dbReference>
<organism evidence="2 3">
    <name type="scientific">Acacia crassicarpa</name>
    <name type="common">northern wattle</name>
    <dbReference type="NCBI Taxonomy" id="499986"/>
    <lineage>
        <taxon>Eukaryota</taxon>
        <taxon>Viridiplantae</taxon>
        <taxon>Streptophyta</taxon>
        <taxon>Embryophyta</taxon>
        <taxon>Tracheophyta</taxon>
        <taxon>Spermatophyta</taxon>
        <taxon>Magnoliopsida</taxon>
        <taxon>eudicotyledons</taxon>
        <taxon>Gunneridae</taxon>
        <taxon>Pentapetalae</taxon>
        <taxon>rosids</taxon>
        <taxon>fabids</taxon>
        <taxon>Fabales</taxon>
        <taxon>Fabaceae</taxon>
        <taxon>Caesalpinioideae</taxon>
        <taxon>mimosoid clade</taxon>
        <taxon>Acacieae</taxon>
        <taxon>Acacia</taxon>
    </lineage>
</organism>
<evidence type="ECO:0000313" key="2">
    <source>
        <dbReference type="EMBL" id="KAK4260833.1"/>
    </source>
</evidence>